<feature type="compositionally biased region" description="Polar residues" evidence="7">
    <location>
        <begin position="698"/>
        <end position="707"/>
    </location>
</feature>
<feature type="transmembrane region" description="Helical" evidence="8">
    <location>
        <begin position="66"/>
        <end position="89"/>
    </location>
</feature>
<comment type="caution">
    <text evidence="10">The sequence shown here is derived from an EMBL/GenBank/DDBJ whole genome shotgun (WGS) entry which is preliminary data.</text>
</comment>
<dbReference type="PANTHER" id="PTHR45649">
    <property type="entry name" value="AMINO-ACID PERMEASE BAT1"/>
    <property type="match status" value="1"/>
</dbReference>
<feature type="domain" description="HTH CENPB-type" evidence="9">
    <location>
        <begin position="554"/>
        <end position="624"/>
    </location>
</feature>
<feature type="transmembrane region" description="Helical" evidence="8">
    <location>
        <begin position="330"/>
        <end position="356"/>
    </location>
</feature>
<dbReference type="PANTHER" id="PTHR45649:SF27">
    <property type="entry name" value="CHOLINE TRANSPORTER (EUROFUNG)"/>
    <property type="match status" value="1"/>
</dbReference>
<organism evidence="10 11">
    <name type="scientific">Fusarium oxysporum f. sp. conglutinans</name>
    <dbReference type="NCBI Taxonomy" id="100902"/>
    <lineage>
        <taxon>Eukaryota</taxon>
        <taxon>Fungi</taxon>
        <taxon>Dikarya</taxon>
        <taxon>Ascomycota</taxon>
        <taxon>Pezizomycotina</taxon>
        <taxon>Sordariomycetes</taxon>
        <taxon>Hypocreomycetidae</taxon>
        <taxon>Hypocreales</taxon>
        <taxon>Nectriaceae</taxon>
        <taxon>Fusarium</taxon>
        <taxon>Fusarium oxysporum species complex</taxon>
    </lineage>
</organism>
<evidence type="ECO:0000256" key="8">
    <source>
        <dbReference type="SAM" id="Phobius"/>
    </source>
</evidence>
<accession>A0A8H6LJJ2</accession>
<name>A0A8H6LJJ2_FUSOX</name>
<feature type="transmembrane region" description="Helical" evidence="8">
    <location>
        <begin position="377"/>
        <end position="399"/>
    </location>
</feature>
<dbReference type="Pfam" id="PF03221">
    <property type="entry name" value="HTH_Tnp_Tc5"/>
    <property type="match status" value="1"/>
</dbReference>
<dbReference type="Proteomes" id="UP000593570">
    <property type="component" value="Unassembled WGS sequence"/>
</dbReference>
<proteinExistence type="predicted"/>
<keyword evidence="2" id="KW-0813">Transport</keyword>
<dbReference type="GO" id="GO:0016020">
    <property type="term" value="C:membrane"/>
    <property type="evidence" value="ECO:0007669"/>
    <property type="project" value="UniProtKB-SubCell"/>
</dbReference>
<sequence>MEVEKVNGGILEKGDITEGETTEQGSVINASGHTDQLTRQYGLVGLTGIAVTVNNAWVVLGSSISVSILSGGISGVIYGLIVAVIYYTFIGLSISEFASSCPSSGGVYHWATIAAGPKWGRVTGFYTGWINFYGWMFGLASLVQVAANAGVQCYATLTPGFSPSAWHVYVAYLIVIWLSAFIVIFSNRLVPYTQKLGLFLVVAGGLVTIIIVAVMPSKHASSDFVWNSFHENNLTGWNDGVAFMVGILNGAFTIGTLDAITHMAEETKNPKKDLPRAIFLYISIGGVYALAFAIVLGYAISDLSVLQGNSNTFPLAGIYHQATGSAAATFALLFIILISSLCCVIGTVLTNCRTYWTLARDQAVPFSNYFSRVSAKLGTPVESTLFVAVIASGIGAIPLGSSVGFSNLTGSFIIITTVSYAVPIVSNVLSGRKRFSPGPFHLKNLGYWINGLTILLIVVFDVFFCFPFGIPFDATTMNYNSVILCGLCFLITLRLVMDIFDTGAVEEGKSSRDNQRHFHDGTILRIVGNPMFIDKGSLKSTLRGRLTGAQSRQVARQEQLRLTTDQEDDLERWILRQEKLGHAPTHAQVRTIVRSVLARHGDHAPLGRKWTTRFVERHPALKTKLGRRTDWERVNAATPANIKRLFDVYETVDWIPPERRYNADEGGIMEGQGVNGLVIGSSQESPNAVPVKTATVPFKSNGSDANF</sequence>
<evidence type="ECO:0000256" key="5">
    <source>
        <dbReference type="ARBA" id="ARBA00023125"/>
    </source>
</evidence>
<keyword evidence="3 8" id="KW-0812">Transmembrane</keyword>
<feature type="transmembrane region" description="Helical" evidence="8">
    <location>
        <begin position="236"/>
        <end position="257"/>
    </location>
</feature>
<keyword evidence="6 8" id="KW-0472">Membrane</keyword>
<evidence type="ECO:0000256" key="7">
    <source>
        <dbReference type="SAM" id="MobiDB-lite"/>
    </source>
</evidence>
<reference evidence="10 11" key="1">
    <citation type="journal article" date="2020" name="bioRxiv">
        <title>A chromosome-scale genome assembly for the Fusarium oxysporum strain Fo5176 to establish a model Arabidopsis-fungal pathosystem.</title>
        <authorList>
            <person name="Fokkens L."/>
            <person name="Guo L."/>
            <person name="Dora S."/>
            <person name="Wang B."/>
            <person name="Ye K."/>
            <person name="Sanchez-Rodriguez C."/>
            <person name="Croll D."/>
        </authorList>
    </citation>
    <scope>NUCLEOTIDE SEQUENCE [LARGE SCALE GENOMIC DNA]</scope>
    <source>
        <strain evidence="10 11">Fo5176</strain>
    </source>
</reference>
<keyword evidence="4 8" id="KW-1133">Transmembrane helix</keyword>
<evidence type="ECO:0000256" key="6">
    <source>
        <dbReference type="ARBA" id="ARBA00023136"/>
    </source>
</evidence>
<evidence type="ECO:0000256" key="3">
    <source>
        <dbReference type="ARBA" id="ARBA00022692"/>
    </source>
</evidence>
<dbReference type="SMART" id="SM00674">
    <property type="entry name" value="CENPB"/>
    <property type="match status" value="1"/>
</dbReference>
<dbReference type="InterPro" id="IPR002293">
    <property type="entry name" value="AA/rel_permease1"/>
</dbReference>
<evidence type="ECO:0000256" key="4">
    <source>
        <dbReference type="ARBA" id="ARBA00022989"/>
    </source>
</evidence>
<feature type="transmembrane region" description="Helical" evidence="8">
    <location>
        <begin position="166"/>
        <end position="185"/>
    </location>
</feature>
<evidence type="ECO:0000259" key="9">
    <source>
        <dbReference type="PROSITE" id="PS51253"/>
    </source>
</evidence>
<protein>
    <recommendedName>
        <fullName evidence="9">HTH CENPB-type domain-containing protein</fullName>
    </recommendedName>
</protein>
<dbReference type="GO" id="GO:0003677">
    <property type="term" value="F:DNA binding"/>
    <property type="evidence" value="ECO:0007669"/>
    <property type="project" value="UniProtKB-KW"/>
</dbReference>
<dbReference type="PROSITE" id="PS51253">
    <property type="entry name" value="HTH_CENPB"/>
    <property type="match status" value="1"/>
</dbReference>
<evidence type="ECO:0000313" key="11">
    <source>
        <dbReference type="Proteomes" id="UP000593570"/>
    </source>
</evidence>
<feature type="transmembrane region" description="Helical" evidence="8">
    <location>
        <begin position="476"/>
        <end position="496"/>
    </location>
</feature>
<feature type="transmembrane region" description="Helical" evidence="8">
    <location>
        <begin position="128"/>
        <end position="146"/>
    </location>
</feature>
<feature type="transmembrane region" description="Helical" evidence="8">
    <location>
        <begin position="197"/>
        <end position="216"/>
    </location>
</feature>
<comment type="subcellular location">
    <subcellularLocation>
        <location evidence="1">Membrane</location>
        <topology evidence="1">Multi-pass membrane protein</topology>
    </subcellularLocation>
</comment>
<dbReference type="AlphaFoldDB" id="A0A8H6LJJ2"/>
<dbReference type="EMBL" id="JACDXP010000006">
    <property type="protein sequence ID" value="KAF6522484.1"/>
    <property type="molecule type" value="Genomic_DNA"/>
</dbReference>
<evidence type="ECO:0000313" key="10">
    <source>
        <dbReference type="EMBL" id="KAF6522484.1"/>
    </source>
</evidence>
<keyword evidence="5" id="KW-0238">DNA-binding</keyword>
<feature type="region of interest" description="Disordered" evidence="7">
    <location>
        <begin position="681"/>
        <end position="707"/>
    </location>
</feature>
<feature type="transmembrane region" description="Helical" evidence="8">
    <location>
        <begin position="41"/>
        <end position="60"/>
    </location>
</feature>
<evidence type="ECO:0000256" key="1">
    <source>
        <dbReference type="ARBA" id="ARBA00004141"/>
    </source>
</evidence>
<dbReference type="InterPro" id="IPR006600">
    <property type="entry name" value="HTH_CenpB_DNA-bd_dom"/>
</dbReference>
<feature type="transmembrane region" description="Helical" evidence="8">
    <location>
        <begin position="447"/>
        <end position="470"/>
    </location>
</feature>
<dbReference type="Pfam" id="PF13520">
    <property type="entry name" value="AA_permease_2"/>
    <property type="match status" value="1"/>
</dbReference>
<gene>
    <name evidence="10" type="ORF">HZS61_014012</name>
</gene>
<feature type="transmembrane region" description="Helical" evidence="8">
    <location>
        <begin position="405"/>
        <end position="426"/>
    </location>
</feature>
<dbReference type="GO" id="GO:0022857">
    <property type="term" value="F:transmembrane transporter activity"/>
    <property type="evidence" value="ECO:0007669"/>
    <property type="project" value="InterPro"/>
</dbReference>
<dbReference type="Gene3D" id="1.20.1740.10">
    <property type="entry name" value="Amino acid/polyamine transporter I"/>
    <property type="match status" value="1"/>
</dbReference>
<evidence type="ECO:0000256" key="2">
    <source>
        <dbReference type="ARBA" id="ARBA00022448"/>
    </source>
</evidence>
<feature type="transmembrane region" description="Helical" evidence="8">
    <location>
        <begin position="278"/>
        <end position="300"/>
    </location>
</feature>